<dbReference type="EC" id="3.1.-.-" evidence="1"/>
<accession>A0ABV2J005</accession>
<dbReference type="InterPro" id="IPR003477">
    <property type="entry name" value="PemK-like"/>
</dbReference>
<sequence>MKRGDLITVAPQGDYGKPRPAVVIQSDSLDAADSVLVVLLTSALADAPFYRLIVEPSAGNGLKSTSQIMVDKILAYPRAKCGPVIGHLADKDILVLNNMLSVMIGLAD</sequence>
<comment type="caution">
    <text evidence="1">The sequence shown here is derived from an EMBL/GenBank/DDBJ whole genome shotgun (WGS) entry which is preliminary data.</text>
</comment>
<protein>
    <submittedName>
        <fullName evidence="1">mRNA interferase MazF</fullName>
        <ecNumber evidence="1">3.1.-.-</ecNumber>
    </submittedName>
</protein>
<proteinExistence type="predicted"/>
<dbReference type="Pfam" id="PF02452">
    <property type="entry name" value="PemK_toxin"/>
    <property type="match status" value="1"/>
</dbReference>
<gene>
    <name evidence="1" type="ORF">ABID16_002421</name>
</gene>
<dbReference type="Proteomes" id="UP001549047">
    <property type="component" value="Unassembled WGS sequence"/>
</dbReference>
<dbReference type="RefSeq" id="WP_354556601.1">
    <property type="nucleotide sequence ID" value="NZ_JBEPMB010000003.1"/>
</dbReference>
<organism evidence="1 2">
    <name type="scientific">Rhizobium aquaticum</name>
    <dbReference type="NCBI Taxonomy" id="1549636"/>
    <lineage>
        <taxon>Bacteria</taxon>
        <taxon>Pseudomonadati</taxon>
        <taxon>Pseudomonadota</taxon>
        <taxon>Alphaproteobacteria</taxon>
        <taxon>Hyphomicrobiales</taxon>
        <taxon>Rhizobiaceae</taxon>
        <taxon>Rhizobium/Agrobacterium group</taxon>
        <taxon>Rhizobium</taxon>
    </lineage>
</organism>
<dbReference type="GO" id="GO:0016787">
    <property type="term" value="F:hydrolase activity"/>
    <property type="evidence" value="ECO:0007669"/>
    <property type="project" value="UniProtKB-KW"/>
</dbReference>
<dbReference type="InterPro" id="IPR011067">
    <property type="entry name" value="Plasmid_toxin/cell-grow_inhib"/>
</dbReference>
<dbReference type="SUPFAM" id="SSF50118">
    <property type="entry name" value="Cell growth inhibitor/plasmid maintenance toxic component"/>
    <property type="match status" value="1"/>
</dbReference>
<evidence type="ECO:0000313" key="2">
    <source>
        <dbReference type="Proteomes" id="UP001549047"/>
    </source>
</evidence>
<name>A0ABV2J005_9HYPH</name>
<keyword evidence="2" id="KW-1185">Reference proteome</keyword>
<evidence type="ECO:0000313" key="1">
    <source>
        <dbReference type="EMBL" id="MET3614084.1"/>
    </source>
</evidence>
<dbReference type="Gene3D" id="2.30.30.110">
    <property type="match status" value="1"/>
</dbReference>
<dbReference type="EMBL" id="JBEPMB010000003">
    <property type="protein sequence ID" value="MET3614084.1"/>
    <property type="molecule type" value="Genomic_DNA"/>
</dbReference>
<keyword evidence="1" id="KW-0378">Hydrolase</keyword>
<reference evidence="1 2" key="1">
    <citation type="submission" date="2024-06" db="EMBL/GenBank/DDBJ databases">
        <title>Genomic Encyclopedia of Type Strains, Phase IV (KMG-IV): sequencing the most valuable type-strain genomes for metagenomic binning, comparative biology and taxonomic classification.</title>
        <authorList>
            <person name="Goeker M."/>
        </authorList>
    </citation>
    <scope>NUCLEOTIDE SEQUENCE [LARGE SCALE GENOMIC DNA]</scope>
    <source>
        <strain evidence="1 2">DSM 29780</strain>
    </source>
</reference>